<gene>
    <name evidence="1" type="ORF">NDU88_006408</name>
</gene>
<evidence type="ECO:0000313" key="2">
    <source>
        <dbReference type="Proteomes" id="UP001066276"/>
    </source>
</evidence>
<proteinExistence type="predicted"/>
<evidence type="ECO:0000313" key="1">
    <source>
        <dbReference type="EMBL" id="KAJ1128016.1"/>
    </source>
</evidence>
<comment type="caution">
    <text evidence="1">The sequence shown here is derived from an EMBL/GenBank/DDBJ whole genome shotgun (WGS) entry which is preliminary data.</text>
</comment>
<dbReference type="Proteomes" id="UP001066276">
    <property type="component" value="Chromosome 7"/>
</dbReference>
<dbReference type="EMBL" id="JANPWB010000011">
    <property type="protein sequence ID" value="KAJ1128016.1"/>
    <property type="molecule type" value="Genomic_DNA"/>
</dbReference>
<keyword evidence="2" id="KW-1185">Reference proteome</keyword>
<reference evidence="1" key="1">
    <citation type="journal article" date="2022" name="bioRxiv">
        <title>Sequencing and chromosome-scale assembly of the giantPleurodeles waltlgenome.</title>
        <authorList>
            <person name="Brown T."/>
            <person name="Elewa A."/>
            <person name="Iarovenko S."/>
            <person name="Subramanian E."/>
            <person name="Araus A.J."/>
            <person name="Petzold A."/>
            <person name="Susuki M."/>
            <person name="Suzuki K.-i.T."/>
            <person name="Hayashi T."/>
            <person name="Toyoda A."/>
            <person name="Oliveira C."/>
            <person name="Osipova E."/>
            <person name="Leigh N.D."/>
            <person name="Simon A."/>
            <person name="Yun M.H."/>
        </authorList>
    </citation>
    <scope>NUCLEOTIDE SEQUENCE</scope>
    <source>
        <strain evidence="1">20211129_DDA</strain>
        <tissue evidence="1">Liver</tissue>
    </source>
</reference>
<name>A0AAV7PI80_PLEWA</name>
<protein>
    <submittedName>
        <fullName evidence="1">Uncharacterized protein</fullName>
    </submittedName>
</protein>
<dbReference type="AlphaFoldDB" id="A0AAV7PI80"/>
<organism evidence="1 2">
    <name type="scientific">Pleurodeles waltl</name>
    <name type="common">Iberian ribbed newt</name>
    <dbReference type="NCBI Taxonomy" id="8319"/>
    <lineage>
        <taxon>Eukaryota</taxon>
        <taxon>Metazoa</taxon>
        <taxon>Chordata</taxon>
        <taxon>Craniata</taxon>
        <taxon>Vertebrata</taxon>
        <taxon>Euteleostomi</taxon>
        <taxon>Amphibia</taxon>
        <taxon>Batrachia</taxon>
        <taxon>Caudata</taxon>
        <taxon>Salamandroidea</taxon>
        <taxon>Salamandridae</taxon>
        <taxon>Pleurodelinae</taxon>
        <taxon>Pleurodeles</taxon>
    </lineage>
</organism>
<sequence length="125" mass="13263">MASTLHAGPRGYERGLQGPPRQYAVTAESRRALPVHHLTVAVLTLSRPLDPATITGSSARAGLRRCVSAVGGRPGSDSALTLRVKQNARPHTSGNTLYMVKMPHIWDGSSTTDGRLITPGGLSKR</sequence>
<accession>A0AAV7PI80</accession>